<evidence type="ECO:0000256" key="1">
    <source>
        <dbReference type="SAM" id="MobiDB-lite"/>
    </source>
</evidence>
<feature type="region of interest" description="Disordered" evidence="1">
    <location>
        <begin position="166"/>
        <end position="186"/>
    </location>
</feature>
<dbReference type="RefSeq" id="XP_062633241.1">
    <property type="nucleotide sequence ID" value="XM_062784926.1"/>
</dbReference>
<comment type="caution">
    <text evidence="2">The sequence shown here is derived from an EMBL/GenBank/DDBJ whole genome shotgun (WGS) entry which is preliminary data.</text>
</comment>
<sequence length="220" mass="25588">MSRIWNQVFDHLRHQAEFNPEWRTTPLWEYFFNKSTFAHDRFIEGDRRRVDLVVETMGIREWEPLLFVEAKRTMASVDDITTVEFQAFTAACACSVQNKFRPVWAMTIVGSKARLWTYSFESDYLIPFEPKGQGLSTLGEYLELSTDGQRIVNALGYIERNPIPPDHLLKAPSTPRPANPQLPPDWHADEVDMADEYRMVTLRPALQSSIMAKMTCKKWK</sequence>
<evidence type="ECO:0000313" key="3">
    <source>
        <dbReference type="Proteomes" id="UP001302676"/>
    </source>
</evidence>
<gene>
    <name evidence="2" type="ORF">C8A04DRAFT_40393</name>
</gene>
<keyword evidence="3" id="KW-1185">Reference proteome</keyword>
<reference evidence="2" key="2">
    <citation type="submission" date="2023-05" db="EMBL/GenBank/DDBJ databases">
        <authorList>
            <consortium name="Lawrence Berkeley National Laboratory"/>
            <person name="Steindorff A."/>
            <person name="Hensen N."/>
            <person name="Bonometti L."/>
            <person name="Westerberg I."/>
            <person name="Brannstrom I.O."/>
            <person name="Guillou S."/>
            <person name="Cros-Aarteil S."/>
            <person name="Calhoun S."/>
            <person name="Haridas S."/>
            <person name="Kuo A."/>
            <person name="Mondo S."/>
            <person name="Pangilinan J."/>
            <person name="Riley R."/>
            <person name="Labutti K."/>
            <person name="Andreopoulos B."/>
            <person name="Lipzen A."/>
            <person name="Chen C."/>
            <person name="Yanf M."/>
            <person name="Daum C."/>
            <person name="Ng V."/>
            <person name="Clum A."/>
            <person name="Ohm R."/>
            <person name="Martin F."/>
            <person name="Silar P."/>
            <person name="Natvig D."/>
            <person name="Lalanne C."/>
            <person name="Gautier V."/>
            <person name="Ament-Velasquez S.L."/>
            <person name="Kruys A."/>
            <person name="Hutchinson M.I."/>
            <person name="Powell A.J."/>
            <person name="Barry K."/>
            <person name="Miller A.N."/>
            <person name="Grigoriev I.V."/>
            <person name="Debuchy R."/>
            <person name="Gladieux P."/>
            <person name="Thoren M.H."/>
            <person name="Johannesson H."/>
        </authorList>
    </citation>
    <scope>NUCLEOTIDE SEQUENCE</scope>
    <source>
        <strain evidence="2">CBS 141.50</strain>
    </source>
</reference>
<dbReference type="AlphaFoldDB" id="A0AAN6UVS0"/>
<name>A0AAN6UVS0_9PEZI</name>
<feature type="compositionally biased region" description="Pro residues" evidence="1">
    <location>
        <begin position="174"/>
        <end position="183"/>
    </location>
</feature>
<proteinExistence type="predicted"/>
<reference evidence="2" key="1">
    <citation type="journal article" date="2023" name="Mol. Phylogenet. Evol.">
        <title>Genome-scale phylogeny and comparative genomics of the fungal order Sordariales.</title>
        <authorList>
            <person name="Hensen N."/>
            <person name="Bonometti L."/>
            <person name="Westerberg I."/>
            <person name="Brannstrom I.O."/>
            <person name="Guillou S."/>
            <person name="Cros-Aarteil S."/>
            <person name="Calhoun S."/>
            <person name="Haridas S."/>
            <person name="Kuo A."/>
            <person name="Mondo S."/>
            <person name="Pangilinan J."/>
            <person name="Riley R."/>
            <person name="LaButti K."/>
            <person name="Andreopoulos B."/>
            <person name="Lipzen A."/>
            <person name="Chen C."/>
            <person name="Yan M."/>
            <person name="Daum C."/>
            <person name="Ng V."/>
            <person name="Clum A."/>
            <person name="Steindorff A."/>
            <person name="Ohm R.A."/>
            <person name="Martin F."/>
            <person name="Silar P."/>
            <person name="Natvig D.O."/>
            <person name="Lalanne C."/>
            <person name="Gautier V."/>
            <person name="Ament-Velasquez S.L."/>
            <person name="Kruys A."/>
            <person name="Hutchinson M.I."/>
            <person name="Powell A.J."/>
            <person name="Barry K."/>
            <person name="Miller A.N."/>
            <person name="Grigoriev I.V."/>
            <person name="Debuchy R."/>
            <person name="Gladieux P."/>
            <person name="Hiltunen Thoren M."/>
            <person name="Johannesson H."/>
        </authorList>
    </citation>
    <scope>NUCLEOTIDE SEQUENCE</scope>
    <source>
        <strain evidence="2">CBS 141.50</strain>
    </source>
</reference>
<evidence type="ECO:0000313" key="2">
    <source>
        <dbReference type="EMBL" id="KAK4139870.1"/>
    </source>
</evidence>
<dbReference type="Proteomes" id="UP001302676">
    <property type="component" value="Unassembled WGS sequence"/>
</dbReference>
<protein>
    <submittedName>
        <fullName evidence="2">Uncharacterized protein</fullName>
    </submittedName>
</protein>
<dbReference type="EMBL" id="MU853647">
    <property type="protein sequence ID" value="KAK4139870.1"/>
    <property type="molecule type" value="Genomic_DNA"/>
</dbReference>
<organism evidence="2 3">
    <name type="scientific">Dichotomopilus funicola</name>
    <dbReference type="NCBI Taxonomy" id="1934379"/>
    <lineage>
        <taxon>Eukaryota</taxon>
        <taxon>Fungi</taxon>
        <taxon>Dikarya</taxon>
        <taxon>Ascomycota</taxon>
        <taxon>Pezizomycotina</taxon>
        <taxon>Sordariomycetes</taxon>
        <taxon>Sordariomycetidae</taxon>
        <taxon>Sordariales</taxon>
        <taxon>Chaetomiaceae</taxon>
        <taxon>Dichotomopilus</taxon>
    </lineage>
</organism>
<accession>A0AAN6UVS0</accession>
<dbReference type="GeneID" id="87821539"/>